<dbReference type="Proteomes" id="UP000005824">
    <property type="component" value="Unassembled WGS sequence"/>
</dbReference>
<evidence type="ECO:0000256" key="1">
    <source>
        <dbReference type="ARBA" id="ARBA00004752"/>
    </source>
</evidence>
<feature type="domain" description="L,D-TPase catalytic" evidence="9">
    <location>
        <begin position="21"/>
        <end position="156"/>
    </location>
</feature>
<dbReference type="SUPFAM" id="SSF141523">
    <property type="entry name" value="L,D-transpeptidase catalytic domain-like"/>
    <property type="match status" value="1"/>
</dbReference>
<evidence type="ECO:0000256" key="5">
    <source>
        <dbReference type="ARBA" id="ARBA00022984"/>
    </source>
</evidence>
<comment type="caution">
    <text evidence="10">The sequence shown here is derived from an EMBL/GenBank/DDBJ whole genome shotgun (WGS) entry which is preliminary data.</text>
</comment>
<keyword evidence="4 7" id="KW-0133">Cell shape</keyword>
<gene>
    <name evidence="10" type="ORF">CfE428DRAFT_6071</name>
</gene>
<evidence type="ECO:0000256" key="8">
    <source>
        <dbReference type="SAM" id="MobiDB-lite"/>
    </source>
</evidence>
<dbReference type="RefSeq" id="WP_006983390.1">
    <property type="nucleotide sequence ID" value="NZ_ABVL01000034.1"/>
</dbReference>
<dbReference type="UniPathway" id="UPA00219"/>
<feature type="region of interest" description="Disordered" evidence="8">
    <location>
        <begin position="154"/>
        <end position="198"/>
    </location>
</feature>
<reference evidence="10 11" key="1">
    <citation type="journal article" date="2011" name="J. Bacteriol.">
        <title>Genome sequence of Chthoniobacter flavus Ellin428, an aerobic heterotrophic soil bacterium.</title>
        <authorList>
            <person name="Kant R."/>
            <person name="van Passel M.W."/>
            <person name="Palva A."/>
            <person name="Lucas S."/>
            <person name="Lapidus A."/>
            <person name="Glavina Del Rio T."/>
            <person name="Dalin E."/>
            <person name="Tice H."/>
            <person name="Bruce D."/>
            <person name="Goodwin L."/>
            <person name="Pitluck S."/>
            <person name="Larimer F.W."/>
            <person name="Land M.L."/>
            <person name="Hauser L."/>
            <person name="Sangwan P."/>
            <person name="de Vos W.M."/>
            <person name="Janssen P.H."/>
            <person name="Smidt H."/>
        </authorList>
    </citation>
    <scope>NUCLEOTIDE SEQUENCE [LARGE SCALE GENOMIC DNA]</scope>
    <source>
        <strain evidence="10 11">Ellin428</strain>
    </source>
</reference>
<dbReference type="PANTHER" id="PTHR30582">
    <property type="entry name" value="L,D-TRANSPEPTIDASE"/>
    <property type="match status" value="1"/>
</dbReference>
<dbReference type="InParanoid" id="B4DAY0"/>
<dbReference type="GO" id="GO:0071555">
    <property type="term" value="P:cell wall organization"/>
    <property type="evidence" value="ECO:0007669"/>
    <property type="project" value="UniProtKB-UniRule"/>
</dbReference>
<organism evidence="10 11">
    <name type="scientific">Chthoniobacter flavus Ellin428</name>
    <dbReference type="NCBI Taxonomy" id="497964"/>
    <lineage>
        <taxon>Bacteria</taxon>
        <taxon>Pseudomonadati</taxon>
        <taxon>Verrucomicrobiota</taxon>
        <taxon>Spartobacteria</taxon>
        <taxon>Chthoniobacterales</taxon>
        <taxon>Chthoniobacteraceae</taxon>
        <taxon>Chthoniobacter</taxon>
    </lineage>
</organism>
<feature type="active site" description="Proton donor/acceptor" evidence="7">
    <location>
        <position position="119"/>
    </location>
</feature>
<dbReference type="PANTHER" id="PTHR30582:SF2">
    <property type="entry name" value="L,D-TRANSPEPTIDASE YCIB-RELATED"/>
    <property type="match status" value="1"/>
</dbReference>
<dbReference type="GO" id="GO:0016740">
    <property type="term" value="F:transferase activity"/>
    <property type="evidence" value="ECO:0007669"/>
    <property type="project" value="UniProtKB-KW"/>
</dbReference>
<dbReference type="GO" id="GO:0005576">
    <property type="term" value="C:extracellular region"/>
    <property type="evidence" value="ECO:0007669"/>
    <property type="project" value="TreeGrafter"/>
</dbReference>
<dbReference type="GO" id="GO:0008360">
    <property type="term" value="P:regulation of cell shape"/>
    <property type="evidence" value="ECO:0007669"/>
    <property type="project" value="UniProtKB-UniRule"/>
</dbReference>
<name>B4DAY0_9BACT</name>
<comment type="pathway">
    <text evidence="1 7">Cell wall biogenesis; peptidoglycan biosynthesis.</text>
</comment>
<evidence type="ECO:0000256" key="2">
    <source>
        <dbReference type="ARBA" id="ARBA00005992"/>
    </source>
</evidence>
<dbReference type="GO" id="GO:0018104">
    <property type="term" value="P:peptidoglycan-protein cross-linking"/>
    <property type="evidence" value="ECO:0007669"/>
    <property type="project" value="TreeGrafter"/>
</dbReference>
<comment type="similarity">
    <text evidence="2">Belongs to the YkuD family.</text>
</comment>
<sequence>MRFPVVLFFASCVAARAVAPLAIDIDLGLQKAFLLQDGKVVYESPICSGRPGHLTPTGDFQVLEKDENHLSSLYGRIVDTNGKTLVRDADADMSVPKGAKFVQAPMKHFLRFDGATGLHSGYLPGYPASHGCVRMPEVKAELFYSIAEVGTPVKVHGTPPARPEPEKPKVAAAPAATPAPTPPPHKWWQILQHTPPRE</sequence>
<feature type="active site" description="Nucleophile" evidence="7">
    <location>
        <position position="132"/>
    </location>
</feature>
<evidence type="ECO:0000256" key="6">
    <source>
        <dbReference type="ARBA" id="ARBA00023316"/>
    </source>
</evidence>
<keyword evidence="6 7" id="KW-0961">Cell wall biogenesis/degradation</keyword>
<dbReference type="Pfam" id="PF03734">
    <property type="entry name" value="YkuD"/>
    <property type="match status" value="1"/>
</dbReference>
<evidence type="ECO:0000313" key="11">
    <source>
        <dbReference type="Proteomes" id="UP000005824"/>
    </source>
</evidence>
<accession>B4DAY0</accession>
<protein>
    <submittedName>
        <fullName evidence="10">ErfK/YbiS/YcfS/YnhG family protein</fullName>
    </submittedName>
</protein>
<dbReference type="GO" id="GO:0071972">
    <property type="term" value="F:peptidoglycan L,D-transpeptidase activity"/>
    <property type="evidence" value="ECO:0007669"/>
    <property type="project" value="TreeGrafter"/>
</dbReference>
<dbReference type="InterPro" id="IPR005490">
    <property type="entry name" value="LD_TPept_cat_dom"/>
</dbReference>
<dbReference type="AlphaFoldDB" id="B4DAY0"/>
<keyword evidence="11" id="KW-1185">Reference proteome</keyword>
<dbReference type="eggNOG" id="COG1376">
    <property type="taxonomic scope" value="Bacteria"/>
</dbReference>
<dbReference type="InterPro" id="IPR038063">
    <property type="entry name" value="Transpep_catalytic_dom"/>
</dbReference>
<dbReference type="EMBL" id="ABVL01000034">
    <property type="protein sequence ID" value="EDY16354.1"/>
    <property type="molecule type" value="Genomic_DNA"/>
</dbReference>
<dbReference type="InterPro" id="IPR050979">
    <property type="entry name" value="LD-transpeptidase"/>
</dbReference>
<dbReference type="PROSITE" id="PS52029">
    <property type="entry name" value="LD_TPASE"/>
    <property type="match status" value="1"/>
</dbReference>
<keyword evidence="5 7" id="KW-0573">Peptidoglycan synthesis</keyword>
<evidence type="ECO:0000313" key="10">
    <source>
        <dbReference type="EMBL" id="EDY16354.1"/>
    </source>
</evidence>
<dbReference type="STRING" id="497964.CfE428DRAFT_6071"/>
<dbReference type="CDD" id="cd16913">
    <property type="entry name" value="YkuD_like"/>
    <property type="match status" value="1"/>
</dbReference>
<proteinExistence type="inferred from homology"/>
<keyword evidence="3" id="KW-0808">Transferase</keyword>
<evidence type="ECO:0000256" key="3">
    <source>
        <dbReference type="ARBA" id="ARBA00022679"/>
    </source>
</evidence>
<evidence type="ECO:0000259" key="9">
    <source>
        <dbReference type="PROSITE" id="PS52029"/>
    </source>
</evidence>
<evidence type="ECO:0000256" key="4">
    <source>
        <dbReference type="ARBA" id="ARBA00022960"/>
    </source>
</evidence>
<evidence type="ECO:0000256" key="7">
    <source>
        <dbReference type="PROSITE-ProRule" id="PRU01373"/>
    </source>
</evidence>
<dbReference type="Gene3D" id="2.40.440.10">
    <property type="entry name" value="L,D-transpeptidase catalytic domain-like"/>
    <property type="match status" value="1"/>
</dbReference>